<comment type="similarity">
    <text evidence="2">Belongs to the UPF0382 family.</text>
</comment>
<feature type="transmembrane region" description="Helical" evidence="6">
    <location>
        <begin position="97"/>
        <end position="121"/>
    </location>
</feature>
<evidence type="ECO:0000256" key="4">
    <source>
        <dbReference type="ARBA" id="ARBA00022989"/>
    </source>
</evidence>
<keyword evidence="5 6" id="KW-0472">Membrane</keyword>
<name>A0A2G6JAF8_NEPCE</name>
<evidence type="ECO:0008006" key="9">
    <source>
        <dbReference type="Google" id="ProtNLM"/>
    </source>
</evidence>
<reference evidence="7 8" key="1">
    <citation type="submission" date="2017-10" db="EMBL/GenBank/DDBJ databases">
        <title>Novel microbial diversity and functional potential in the marine mammal oral microbiome.</title>
        <authorList>
            <person name="Dudek N.K."/>
            <person name="Sun C.L."/>
            <person name="Burstein D."/>
            <person name="Kantor R.S."/>
            <person name="Aliaga Goltsman D.S."/>
            <person name="Bik E.M."/>
            <person name="Thomas B.C."/>
            <person name="Banfield J.F."/>
            <person name="Relman D.A."/>
        </authorList>
    </citation>
    <scope>NUCLEOTIDE SEQUENCE [LARGE SCALE GENOMIC DNA]</scope>
    <source>
        <strain evidence="7">DOLJORAL78_49_30</strain>
    </source>
</reference>
<dbReference type="InterPro" id="IPR006696">
    <property type="entry name" value="DUF423"/>
</dbReference>
<keyword evidence="3 6" id="KW-0812">Transmembrane</keyword>
<proteinExistence type="inferred from homology"/>
<feature type="transmembrane region" description="Helical" evidence="6">
    <location>
        <begin position="72"/>
        <end position="91"/>
    </location>
</feature>
<evidence type="ECO:0000313" key="8">
    <source>
        <dbReference type="Proteomes" id="UP000242733"/>
    </source>
</evidence>
<dbReference type="GO" id="GO:0005886">
    <property type="term" value="C:plasma membrane"/>
    <property type="evidence" value="ECO:0007669"/>
    <property type="project" value="TreeGrafter"/>
</dbReference>
<dbReference type="PANTHER" id="PTHR43461:SF1">
    <property type="entry name" value="TRANSMEMBRANE PROTEIN 256"/>
    <property type="match status" value="1"/>
</dbReference>
<keyword evidence="4 6" id="KW-1133">Transmembrane helix</keyword>
<comment type="caution">
    <text evidence="7">The sequence shown here is derived from an EMBL/GenBank/DDBJ whole genome shotgun (WGS) entry which is preliminary data.</text>
</comment>
<dbReference type="AlphaFoldDB" id="A0A2G6JAF8"/>
<accession>A0A2G6JAF8</accession>
<feature type="transmembrane region" description="Helical" evidence="6">
    <location>
        <begin position="37"/>
        <end position="60"/>
    </location>
</feature>
<dbReference type="Proteomes" id="UP000242733">
    <property type="component" value="Unassembled WGS sequence"/>
</dbReference>
<evidence type="ECO:0000256" key="2">
    <source>
        <dbReference type="ARBA" id="ARBA00009694"/>
    </source>
</evidence>
<evidence type="ECO:0000256" key="1">
    <source>
        <dbReference type="ARBA" id="ARBA00004141"/>
    </source>
</evidence>
<evidence type="ECO:0000256" key="5">
    <source>
        <dbReference type="ARBA" id="ARBA00023136"/>
    </source>
</evidence>
<dbReference type="Pfam" id="PF04241">
    <property type="entry name" value="DUF423"/>
    <property type="match status" value="1"/>
</dbReference>
<dbReference type="EMBL" id="PDSG01000008">
    <property type="protein sequence ID" value="PIE20386.1"/>
    <property type="molecule type" value="Genomic_DNA"/>
</dbReference>
<evidence type="ECO:0000256" key="6">
    <source>
        <dbReference type="SAM" id="Phobius"/>
    </source>
</evidence>
<dbReference type="PANTHER" id="PTHR43461">
    <property type="entry name" value="TRANSMEMBRANE PROTEIN 256"/>
    <property type="match status" value="1"/>
</dbReference>
<sequence length="126" mass="13357">MSTHPLLFSASILGFLAVALGAFGAHAVKDHIDPALYVIYQTGVEYHFYHAVAVLALAFAPNSLNPVLLKRAAIGFTMGILLFSGSLYLMALTGVRMLGMVTPLGGIAFLCGWALLGYAALRSNRS</sequence>
<gene>
    <name evidence="7" type="ORF">CSA61_02305</name>
</gene>
<organism evidence="7 8">
    <name type="scientific">Neptuniibacter caesariensis</name>
    <dbReference type="NCBI Taxonomy" id="207954"/>
    <lineage>
        <taxon>Bacteria</taxon>
        <taxon>Pseudomonadati</taxon>
        <taxon>Pseudomonadota</taxon>
        <taxon>Gammaproteobacteria</taxon>
        <taxon>Oceanospirillales</taxon>
        <taxon>Oceanospirillaceae</taxon>
        <taxon>Neptuniibacter</taxon>
    </lineage>
</organism>
<protein>
    <recommendedName>
        <fullName evidence="9">DUF423 domain-containing protein</fullName>
    </recommendedName>
</protein>
<evidence type="ECO:0000313" key="7">
    <source>
        <dbReference type="EMBL" id="PIE20386.1"/>
    </source>
</evidence>
<evidence type="ECO:0000256" key="3">
    <source>
        <dbReference type="ARBA" id="ARBA00022692"/>
    </source>
</evidence>
<comment type="subcellular location">
    <subcellularLocation>
        <location evidence="1">Membrane</location>
        <topology evidence="1">Multi-pass membrane protein</topology>
    </subcellularLocation>
</comment>